<dbReference type="RefSeq" id="WP_088335071.1">
    <property type="nucleotide sequence ID" value="NZ_NBBJ01000006.1"/>
</dbReference>
<dbReference type="SUPFAM" id="SSF51735">
    <property type="entry name" value="NAD(P)-binding Rossmann-fold domains"/>
    <property type="match status" value="1"/>
</dbReference>
<keyword evidence="6" id="KW-1185">Reference proteome</keyword>
<organism evidence="5 6">
    <name type="scientific">Sphingomonas mucosissima</name>
    <dbReference type="NCBI Taxonomy" id="370959"/>
    <lineage>
        <taxon>Bacteria</taxon>
        <taxon>Pseudomonadati</taxon>
        <taxon>Pseudomonadota</taxon>
        <taxon>Alphaproteobacteria</taxon>
        <taxon>Sphingomonadales</taxon>
        <taxon>Sphingomonadaceae</taxon>
        <taxon>Sphingomonas</taxon>
    </lineage>
</organism>
<dbReference type="InterPro" id="IPR057326">
    <property type="entry name" value="KR_dom"/>
</dbReference>
<dbReference type="Gene3D" id="3.40.50.720">
    <property type="entry name" value="NAD(P)-binding Rossmann-like Domain"/>
    <property type="match status" value="1"/>
</dbReference>
<proteinExistence type="inferred from homology"/>
<evidence type="ECO:0000256" key="1">
    <source>
        <dbReference type="ARBA" id="ARBA00006484"/>
    </source>
</evidence>
<sequence length="334" mass="34886">MVEKVAVVTGGSAGIGLATAEALGRAGWSVAIIARDPARLEEAAALVRASGARALAVPADVADAAAVDAAADLIERELGPIEAWVNNAMSTVIARADEVTAEEYARVTATTYLGQVHGTLAALRHMKPRGRGAIIQISSILGFRGVPMQAAYCAAKFAVSGFTDSLRAELIAEESKVTLTVIYLPAVNTPQFSWSRNRSGRKQLAPPPVYDPRVCAQAVLRAVESPTRELWVGLRTFGMGVGQAAAPGLADQMASGFEEDQMGEPVPDRLGNLFEPVPAPAQIDGPWQADVTSATGRIVTSRNRTALKITLGTAGGILALLGTRSLANIVRGRA</sequence>
<dbReference type="GO" id="GO:0016020">
    <property type="term" value="C:membrane"/>
    <property type="evidence" value="ECO:0007669"/>
    <property type="project" value="TreeGrafter"/>
</dbReference>
<dbReference type="PANTHER" id="PTHR44196">
    <property type="entry name" value="DEHYDROGENASE/REDUCTASE SDR FAMILY MEMBER 7B"/>
    <property type="match status" value="1"/>
</dbReference>
<evidence type="ECO:0000313" key="6">
    <source>
        <dbReference type="Proteomes" id="UP000197783"/>
    </source>
</evidence>
<feature type="domain" description="Ketoreductase" evidence="4">
    <location>
        <begin position="4"/>
        <end position="192"/>
    </location>
</feature>
<dbReference type="EC" id="1.2.1.-" evidence="5"/>
<dbReference type="EMBL" id="NBBJ01000006">
    <property type="protein sequence ID" value="OWK28315.1"/>
    <property type="molecule type" value="Genomic_DNA"/>
</dbReference>
<reference evidence="5 6" key="1">
    <citation type="submission" date="2017-03" db="EMBL/GenBank/DDBJ databases">
        <title>Genome sequence of Sphingomonas mucosissima DSM 17494.</title>
        <authorList>
            <person name="Poehlein A."/>
            <person name="Wuebbeler J.H."/>
            <person name="Steinbuechel A."/>
            <person name="Daniel R."/>
        </authorList>
    </citation>
    <scope>NUCLEOTIDE SEQUENCE [LARGE SCALE GENOMIC DNA]</scope>
    <source>
        <strain evidence="5 6">DSM 17494</strain>
    </source>
</reference>
<dbReference type="GO" id="GO:0016491">
    <property type="term" value="F:oxidoreductase activity"/>
    <property type="evidence" value="ECO:0007669"/>
    <property type="project" value="UniProtKB-KW"/>
</dbReference>
<keyword evidence="2 5" id="KW-0560">Oxidoreductase</keyword>
<evidence type="ECO:0000256" key="3">
    <source>
        <dbReference type="RuleBase" id="RU000363"/>
    </source>
</evidence>
<dbReference type="PANTHER" id="PTHR44196:SF1">
    <property type="entry name" value="DEHYDROGENASE_REDUCTASE SDR FAMILY MEMBER 7B"/>
    <property type="match status" value="1"/>
</dbReference>
<dbReference type="NCBIfam" id="NF005495">
    <property type="entry name" value="PRK07109.1"/>
    <property type="match status" value="1"/>
</dbReference>
<dbReference type="InterPro" id="IPR036291">
    <property type="entry name" value="NAD(P)-bd_dom_sf"/>
</dbReference>
<evidence type="ECO:0000313" key="5">
    <source>
        <dbReference type="EMBL" id="OWK28315.1"/>
    </source>
</evidence>
<comment type="similarity">
    <text evidence="1 3">Belongs to the short-chain dehydrogenases/reductases (SDR) family.</text>
</comment>
<protein>
    <submittedName>
        <fullName evidence="5">Fatty acyl-CoA reductase</fullName>
        <ecNumber evidence="5">1.2.1.-</ecNumber>
    </submittedName>
</protein>
<dbReference type="SMART" id="SM00822">
    <property type="entry name" value="PKS_KR"/>
    <property type="match status" value="1"/>
</dbReference>
<dbReference type="OrthoDB" id="9793825at2"/>
<dbReference type="Proteomes" id="UP000197783">
    <property type="component" value="Unassembled WGS sequence"/>
</dbReference>
<gene>
    <name evidence="5" type="primary">acr1</name>
    <name evidence="5" type="ORF">SPMU_31710</name>
</gene>
<name>A0A245ZEZ3_9SPHN</name>
<dbReference type="InterPro" id="IPR002347">
    <property type="entry name" value="SDR_fam"/>
</dbReference>
<dbReference type="Pfam" id="PF00106">
    <property type="entry name" value="adh_short"/>
    <property type="match status" value="1"/>
</dbReference>
<comment type="caution">
    <text evidence="5">The sequence shown here is derived from an EMBL/GenBank/DDBJ whole genome shotgun (WGS) entry which is preliminary data.</text>
</comment>
<dbReference type="PROSITE" id="PS00061">
    <property type="entry name" value="ADH_SHORT"/>
    <property type="match status" value="1"/>
</dbReference>
<dbReference type="InterPro" id="IPR020904">
    <property type="entry name" value="Sc_DH/Rdtase_CS"/>
</dbReference>
<dbReference type="AlphaFoldDB" id="A0A245ZEZ3"/>
<evidence type="ECO:0000256" key="2">
    <source>
        <dbReference type="ARBA" id="ARBA00023002"/>
    </source>
</evidence>
<dbReference type="PRINTS" id="PR00081">
    <property type="entry name" value="GDHRDH"/>
</dbReference>
<dbReference type="PRINTS" id="PR00080">
    <property type="entry name" value="SDRFAMILY"/>
</dbReference>
<accession>A0A245ZEZ3</accession>
<evidence type="ECO:0000259" key="4">
    <source>
        <dbReference type="SMART" id="SM00822"/>
    </source>
</evidence>